<gene>
    <name evidence="1" type="ORF">Ppb6_04273</name>
</gene>
<evidence type="ECO:0000313" key="1">
    <source>
        <dbReference type="EMBL" id="OCQ50498.1"/>
    </source>
</evidence>
<dbReference type="AlphaFoldDB" id="A0A1C0TXV2"/>
<accession>A0A1C0TXV2</accession>
<sequence>MDADVIIKNINEYLHLNEQSRIVILHDPVGRQRDIAEAYSILNLWQQSYHASNIYPLTIGFYVEKLKATKNPELKKKIDDSIHQDRWNNDWPKLKETTKDFEVRQAKLMKLFEAFADNPDLSYQVGRLKNYFHYFFSLQDEKETQEEEDALESQFFSEILSGLLGNLQSSLPGQQILAKLAAKASDSDGDGKF</sequence>
<organism evidence="1 2">
    <name type="scientific">Photorhabdus australis subsp. thailandensis</name>
    <dbReference type="NCBI Taxonomy" id="2805096"/>
    <lineage>
        <taxon>Bacteria</taxon>
        <taxon>Pseudomonadati</taxon>
        <taxon>Pseudomonadota</taxon>
        <taxon>Gammaproteobacteria</taxon>
        <taxon>Enterobacterales</taxon>
        <taxon>Morganellaceae</taxon>
        <taxon>Photorhabdus</taxon>
    </lineage>
</organism>
<reference evidence="1 2" key="1">
    <citation type="submission" date="2015-12" db="EMBL/GenBank/DDBJ databases">
        <title>Genome comparisons provide insights into the role of secondary metabolites in the pathogenic phase of the Photorhabdus life cycle.</title>
        <authorList>
            <person name="Tobias N.J."/>
            <person name="Mishra B."/>
            <person name="Gupta D.K."/>
            <person name="Thines M."/>
            <person name="Stinear T.P."/>
            <person name="Bode H.B."/>
        </authorList>
    </citation>
    <scope>NUCLEOTIDE SEQUENCE [LARGE SCALE GENOMIC DNA]</scope>
    <source>
        <strain evidence="1 2">PB68.1</strain>
    </source>
</reference>
<proteinExistence type="predicted"/>
<keyword evidence="2" id="KW-1185">Reference proteome</keyword>
<dbReference type="EMBL" id="LOMY01000202">
    <property type="protein sequence ID" value="OCQ50498.1"/>
    <property type="molecule type" value="Genomic_DNA"/>
</dbReference>
<dbReference type="STRING" id="286156.Ppb6_04273"/>
<comment type="caution">
    <text evidence="1">The sequence shown here is derived from an EMBL/GenBank/DDBJ whole genome shotgun (WGS) entry which is preliminary data.</text>
</comment>
<dbReference type="RefSeq" id="WP_065824768.1">
    <property type="nucleotide sequence ID" value="NZ_CAWMQZ010000202.1"/>
</dbReference>
<dbReference type="PATRIC" id="fig|286156.4.peg.4906"/>
<name>A0A1C0TXV2_9GAMM</name>
<protein>
    <submittedName>
        <fullName evidence="1">Uncharacterized protein</fullName>
    </submittedName>
</protein>
<dbReference type="Proteomes" id="UP000093476">
    <property type="component" value="Unassembled WGS sequence"/>
</dbReference>
<evidence type="ECO:0000313" key="2">
    <source>
        <dbReference type="Proteomes" id="UP000093476"/>
    </source>
</evidence>